<accession>I2NI79</accession>
<dbReference type="Proteomes" id="UP000003345">
    <property type="component" value="Unassembled WGS sequence"/>
</dbReference>
<protein>
    <submittedName>
        <fullName evidence="1">Uncharacterized protein</fullName>
    </submittedName>
</protein>
<dbReference type="Gene3D" id="1.20.272.30">
    <property type="match status" value="1"/>
</dbReference>
<evidence type="ECO:0000313" key="1">
    <source>
        <dbReference type="EMBL" id="EIG25540.1"/>
    </source>
</evidence>
<comment type="caution">
    <text evidence="1">The sequence shown here is derived from an EMBL/GenBank/DDBJ whole genome shotgun (WGS) entry which is preliminary data.</text>
</comment>
<dbReference type="SUPFAM" id="SSF103277">
    <property type="entry name" value="Hypothetical protein HI1480"/>
    <property type="match status" value="1"/>
</dbReference>
<dbReference type="AlphaFoldDB" id="I2NI79"/>
<dbReference type="PATRIC" id="fig|1095743.3.peg.1109"/>
<gene>
    <name evidence="1" type="ORF">HMPREF1054_1947</name>
</gene>
<reference evidence="1 2" key="1">
    <citation type="submission" date="2012-04" db="EMBL/GenBank/DDBJ databases">
        <authorList>
            <person name="Harkins D.M."/>
            <person name="Madupu R."/>
            <person name="Durkin A.S."/>
            <person name="Torralba M."/>
            <person name="Methe B."/>
            <person name="Sutton G.G."/>
            <person name="Nelson K.E."/>
        </authorList>
    </citation>
    <scope>NUCLEOTIDE SEQUENCE [LARGE SCALE GENOMIC DNA]</scope>
    <source>
        <strain evidence="1 2">HK411</strain>
    </source>
</reference>
<dbReference type="RefSeq" id="WP_005708980.1">
    <property type="nucleotide sequence ID" value="NZ_AJMU01000054.1"/>
</dbReference>
<organism evidence="1 2">
    <name type="scientific">Haemophilus paraphrohaemolyticus HK411</name>
    <dbReference type="NCBI Taxonomy" id="1095743"/>
    <lineage>
        <taxon>Bacteria</taxon>
        <taxon>Pseudomonadati</taxon>
        <taxon>Pseudomonadota</taxon>
        <taxon>Gammaproteobacteria</taxon>
        <taxon>Pasteurellales</taxon>
        <taxon>Pasteurellaceae</taxon>
        <taxon>Haemophilus</taxon>
    </lineage>
</organism>
<sequence>MSETDLLLKMVRQPVKLYSVATLFHEFSEVITKLEHSVQKEPTSLLSEENWHKQFLKFAQALPAHGSASWLNLDDALQAVAGNSRSAFLHQLIAKLKSRHLQVLELNKIGSEPLDLSNLPAPFYVLLPESFATRITLLVQDKALPCVRVSFEYWHA</sequence>
<dbReference type="EMBL" id="AJMU01000054">
    <property type="protein sequence ID" value="EIG25540.1"/>
    <property type="molecule type" value="Genomic_DNA"/>
</dbReference>
<proteinExistence type="predicted"/>
<evidence type="ECO:0000313" key="2">
    <source>
        <dbReference type="Proteomes" id="UP000003345"/>
    </source>
</evidence>
<dbReference type="OrthoDB" id="9867210at2"/>
<dbReference type="Pfam" id="PF22186">
    <property type="entry name" value="HI1480"/>
    <property type="match status" value="1"/>
</dbReference>
<dbReference type="InterPro" id="IPR037180">
    <property type="entry name" value="HI1480"/>
</dbReference>
<name>I2NI79_9PAST</name>